<dbReference type="Gene3D" id="3.50.50.60">
    <property type="entry name" value="FAD/NAD(P)-binding domain"/>
    <property type="match status" value="2"/>
</dbReference>
<name>A0ABP8PX03_9BACT</name>
<evidence type="ECO:0000313" key="3">
    <source>
        <dbReference type="Proteomes" id="UP001501243"/>
    </source>
</evidence>
<dbReference type="InterPro" id="IPR036188">
    <property type="entry name" value="FAD/NAD-bd_sf"/>
</dbReference>
<organism evidence="2 3">
    <name type="scientific">Hymenobacter ginsengisoli</name>
    <dbReference type="NCBI Taxonomy" id="1051626"/>
    <lineage>
        <taxon>Bacteria</taxon>
        <taxon>Pseudomonadati</taxon>
        <taxon>Bacteroidota</taxon>
        <taxon>Cytophagia</taxon>
        <taxon>Cytophagales</taxon>
        <taxon>Hymenobacteraceae</taxon>
        <taxon>Hymenobacter</taxon>
    </lineage>
</organism>
<dbReference type="PANTHER" id="PTHR40254">
    <property type="entry name" value="BLR0577 PROTEIN"/>
    <property type="match status" value="1"/>
</dbReference>
<evidence type="ECO:0000259" key="1">
    <source>
        <dbReference type="Pfam" id="PF13454"/>
    </source>
</evidence>
<accession>A0ABP8PX03</accession>
<dbReference type="EMBL" id="BAABGQ010000003">
    <property type="protein sequence ID" value="GAA4493387.1"/>
    <property type="molecule type" value="Genomic_DNA"/>
</dbReference>
<dbReference type="Proteomes" id="UP001501243">
    <property type="component" value="Unassembled WGS sequence"/>
</dbReference>
<dbReference type="InterPro" id="IPR052189">
    <property type="entry name" value="L-asp_N-monooxygenase_NS-form"/>
</dbReference>
<protein>
    <submittedName>
        <fullName evidence="2">FAD/NAD(P)-binding protein</fullName>
    </submittedName>
</protein>
<dbReference type="SUPFAM" id="SSF51905">
    <property type="entry name" value="FAD/NAD(P)-binding domain"/>
    <property type="match status" value="1"/>
</dbReference>
<feature type="domain" description="FAD-dependent urate hydroxylase HpyO/Asp monooxygenase CreE-like FAD/NAD(P)-binding" evidence="1">
    <location>
        <begin position="11"/>
        <end position="161"/>
    </location>
</feature>
<proteinExistence type="predicted"/>
<reference evidence="3" key="1">
    <citation type="journal article" date="2019" name="Int. J. Syst. Evol. Microbiol.">
        <title>The Global Catalogue of Microorganisms (GCM) 10K type strain sequencing project: providing services to taxonomists for standard genome sequencing and annotation.</title>
        <authorList>
            <consortium name="The Broad Institute Genomics Platform"/>
            <consortium name="The Broad Institute Genome Sequencing Center for Infectious Disease"/>
            <person name="Wu L."/>
            <person name="Ma J."/>
        </authorList>
    </citation>
    <scope>NUCLEOTIDE SEQUENCE [LARGE SCALE GENOMIC DNA]</scope>
    <source>
        <strain evidence="3">JCM 17841</strain>
    </source>
</reference>
<sequence length="469" mass="49840">MPPAAPYQVTIIGGGFAGTALALHLARQPGPLPMEVALVEPRATPGPGLAYSAQRPELLLNVRPRSLSVWADAPDHFAHWLARQPEAVQGLPEFAPRATYGRYLAEELATALAHPAANGVRISHYPSEALAAPLLPDGRRAVQLADGRTLASHATVLALGNFPPPPPTGPDHRYLHHPGYHADPWVPGTLASIGAHEPVLLIGAGLTAVDMLLALRAQGHLGPVQVVARRGSWPAVHGPAGAPAYPNFYSEMAAETTVAGTLRHLRHHLALAAAQGIDWRAVIDTLRPDLGRIWAGWPVAEQARFLRHLAGRWAQARHRMAPSHRALLTELTASAQLHTVPGRALEIVPAEHLLRVGIAQAGRPWQWLAVPHVICCAGPLLDYSRLATPLVQQLRADGCLVPDALRLGISTDADGALLGPAGQPSAGGLFTLGASRRPAYFESTAVPELRQQAAALAATLAQRYRAAQQ</sequence>
<dbReference type="Pfam" id="PF13454">
    <property type="entry name" value="NAD_binding_9"/>
    <property type="match status" value="1"/>
</dbReference>
<gene>
    <name evidence="2" type="ORF">GCM10023172_01830</name>
</gene>
<dbReference type="RefSeq" id="WP_208130166.1">
    <property type="nucleotide sequence ID" value="NZ_BAABGQ010000003.1"/>
</dbReference>
<dbReference type="PANTHER" id="PTHR40254:SF1">
    <property type="entry name" value="BLR0577 PROTEIN"/>
    <property type="match status" value="1"/>
</dbReference>
<keyword evidence="3" id="KW-1185">Reference proteome</keyword>
<dbReference type="InterPro" id="IPR038732">
    <property type="entry name" value="HpyO/CreE_NAD-binding"/>
</dbReference>
<comment type="caution">
    <text evidence="2">The sequence shown here is derived from an EMBL/GenBank/DDBJ whole genome shotgun (WGS) entry which is preliminary data.</text>
</comment>
<evidence type="ECO:0000313" key="2">
    <source>
        <dbReference type="EMBL" id="GAA4493387.1"/>
    </source>
</evidence>